<dbReference type="OrthoDB" id="4139168at2759"/>
<evidence type="ECO:0000256" key="3">
    <source>
        <dbReference type="ARBA" id="ARBA00019614"/>
    </source>
</evidence>
<accession>A0A6A6HL06</accession>
<evidence type="ECO:0000256" key="2">
    <source>
        <dbReference type="ARBA" id="ARBA00006543"/>
    </source>
</evidence>
<keyword evidence="7 9" id="KW-0539">Nucleus</keyword>
<evidence type="ECO:0000313" key="13">
    <source>
        <dbReference type="Proteomes" id="UP000800092"/>
    </source>
</evidence>
<comment type="similarity">
    <text evidence="2 9">Belongs to the Mediator complex subunit 16 family.</text>
</comment>
<evidence type="ECO:0000313" key="12">
    <source>
        <dbReference type="EMBL" id="KAF2238203.1"/>
    </source>
</evidence>
<protein>
    <recommendedName>
        <fullName evidence="3 9">Mediator of RNA polymerase II transcription subunit 16</fullName>
    </recommendedName>
    <alternativeName>
        <fullName evidence="8 9">Mediator complex subunit 16</fullName>
    </alternativeName>
</protein>
<keyword evidence="6 9" id="KW-0804">Transcription</keyword>
<dbReference type="SUPFAM" id="SSF50978">
    <property type="entry name" value="WD40 repeat-like"/>
    <property type="match status" value="1"/>
</dbReference>
<dbReference type="InterPro" id="IPR048338">
    <property type="entry name" value="Mediator_Med16"/>
</dbReference>
<evidence type="ECO:0000256" key="5">
    <source>
        <dbReference type="ARBA" id="ARBA00023159"/>
    </source>
</evidence>
<dbReference type="PANTHER" id="PTHR13224">
    <property type="entry name" value="THYROID HORMONE RECEPTOR-ASSOCIATED PROTEIN-RELATED"/>
    <property type="match status" value="1"/>
</dbReference>
<evidence type="ECO:0000256" key="1">
    <source>
        <dbReference type="ARBA" id="ARBA00004123"/>
    </source>
</evidence>
<reference evidence="12" key="1">
    <citation type="journal article" date="2020" name="Stud. Mycol.">
        <title>101 Dothideomycetes genomes: a test case for predicting lifestyles and emergence of pathogens.</title>
        <authorList>
            <person name="Haridas S."/>
            <person name="Albert R."/>
            <person name="Binder M."/>
            <person name="Bloem J."/>
            <person name="Labutti K."/>
            <person name="Salamov A."/>
            <person name="Andreopoulos B."/>
            <person name="Baker S."/>
            <person name="Barry K."/>
            <person name="Bills G."/>
            <person name="Bluhm B."/>
            <person name="Cannon C."/>
            <person name="Castanera R."/>
            <person name="Culley D."/>
            <person name="Daum C."/>
            <person name="Ezra D."/>
            <person name="Gonzalez J."/>
            <person name="Henrissat B."/>
            <person name="Kuo A."/>
            <person name="Liang C."/>
            <person name="Lipzen A."/>
            <person name="Lutzoni F."/>
            <person name="Magnuson J."/>
            <person name="Mondo S."/>
            <person name="Nolan M."/>
            <person name="Ohm R."/>
            <person name="Pangilinan J."/>
            <person name="Park H.-J."/>
            <person name="Ramirez L."/>
            <person name="Alfaro M."/>
            <person name="Sun H."/>
            <person name="Tritt A."/>
            <person name="Yoshinaga Y."/>
            <person name="Zwiers L.-H."/>
            <person name="Turgeon B."/>
            <person name="Goodwin S."/>
            <person name="Spatafora J."/>
            <person name="Crous P."/>
            <person name="Grigoriev I."/>
        </authorList>
    </citation>
    <scope>NUCLEOTIDE SEQUENCE</scope>
    <source>
        <strain evidence="12">Tuck. ex Michener</strain>
    </source>
</reference>
<dbReference type="EMBL" id="ML991776">
    <property type="protein sequence ID" value="KAF2238203.1"/>
    <property type="molecule type" value="Genomic_DNA"/>
</dbReference>
<dbReference type="PANTHER" id="PTHR13224:SF6">
    <property type="entry name" value="MEDIATOR OF RNA POLYMERASE II TRANSCRIPTION SUBUNIT 16"/>
    <property type="match status" value="1"/>
</dbReference>
<dbReference type="InterPro" id="IPR036322">
    <property type="entry name" value="WD40_repeat_dom_sf"/>
</dbReference>
<evidence type="ECO:0000256" key="7">
    <source>
        <dbReference type="ARBA" id="ARBA00023242"/>
    </source>
</evidence>
<feature type="domain" description="Mediator complex subunit 16 C-terminal" evidence="11">
    <location>
        <begin position="815"/>
        <end position="904"/>
    </location>
</feature>
<organism evidence="12 13">
    <name type="scientific">Viridothelium virens</name>
    <name type="common">Speckled blister lichen</name>
    <name type="synonym">Trypethelium virens</name>
    <dbReference type="NCBI Taxonomy" id="1048519"/>
    <lineage>
        <taxon>Eukaryota</taxon>
        <taxon>Fungi</taxon>
        <taxon>Dikarya</taxon>
        <taxon>Ascomycota</taxon>
        <taxon>Pezizomycotina</taxon>
        <taxon>Dothideomycetes</taxon>
        <taxon>Dothideomycetes incertae sedis</taxon>
        <taxon>Trypetheliales</taxon>
        <taxon>Trypetheliaceae</taxon>
        <taxon>Viridothelium</taxon>
    </lineage>
</organism>
<keyword evidence="5 9" id="KW-0010">Activator</keyword>
<keyword evidence="4 9" id="KW-0805">Transcription regulation</keyword>
<comment type="subunit">
    <text evidence="9">Component of the Mediator complex.</text>
</comment>
<proteinExistence type="inferred from homology"/>
<evidence type="ECO:0000256" key="6">
    <source>
        <dbReference type="ARBA" id="ARBA00023163"/>
    </source>
</evidence>
<dbReference type="Proteomes" id="UP000800092">
    <property type="component" value="Unassembled WGS sequence"/>
</dbReference>
<dbReference type="Pfam" id="PF20719">
    <property type="entry name" value="Med16_C"/>
    <property type="match status" value="1"/>
</dbReference>
<dbReference type="InterPro" id="IPR048339">
    <property type="entry name" value="Mediator_Med16_C"/>
</dbReference>
<name>A0A6A6HL06_VIRVR</name>
<sequence>MDELFGESEPVQNDLFGENDTVQVPVPALPTPKPVLDRLAELQLTGCCDKIEWSRAGVVAYIGSDSRSVCLRVFCRGANSTEWDLGEEISLPMKLVSDAPHLVHLSWNNSGTILAVLDACGRIALYANSGAFGRMQLLRNSEQDDEDDSGRIVACYWLPMPIMKGTALTVRSATRLTDTNSWSFQTDFERTPGPSHPAETKSALICLTMSGKLRFLYDAGQSWAERTLDLGIAKTCDDFLTHASFAPDRDAKLLLVTHNISRQMQLFSVRLNWNEKKQVVRGQQFTTGVDPVMEASTLNTVAFFAPLQNNVDESSLASMTDLRDTSLAQLTHLQLLPASFDLNWEQRTRPLLVAVFSHDGNTAHPSNAHQGDFNVMSQWELHNVQLTLHPTFKELNSKAKPAKPESSIHRLVLHRKPDVISNGHVLALNPLQSDNILVIALSDGSIAFRDRTTMELILPQIGAEQISSLPQSGLAFPISSEHLGVYYAFSITGCIAVAMDAEGKVKMRKLEMAVDWSDESQPEQPIIALVSMYSLACWFSWSNDDVLATLPKNTKQEHLNMLQRYVYNPAGVSVDYATNESQRDTVTLFRYSTFARCLSAQNILANFHHEGTNLPLPKKIAWAILNIRAVAITLGITVKNDKNPSPLDPSLVYQITGITSWTLDLITFIMDGLFTLSDALRGSELTAANVSREIQKLNTPALHLVLQSIPRMLLRFNCQYLHLALANATKSRSQADDLRDRRIIEDFMALFNDAPVKLHLFRRMIDETEGWIKRVYTDPFGEEARVEAEKTMLVEAGVPEALMPVVKHLVGQAMERYRAEMDPAKIYFHDIRWLGLTDDRASRMLLEEQKFDVHMKRLIGPKARLRRCTRCRSVMDDTPSKTKSPPGQWLTLLEKSCICGNIWMAEPET</sequence>
<evidence type="ECO:0000256" key="9">
    <source>
        <dbReference type="RuleBase" id="RU364149"/>
    </source>
</evidence>
<gene>
    <name evidence="9" type="primary">MED16</name>
    <name evidence="12" type="ORF">EV356DRAFT_440443</name>
</gene>
<dbReference type="Pfam" id="PF11635">
    <property type="entry name" value="Med16_N"/>
    <property type="match status" value="1"/>
</dbReference>
<dbReference type="GO" id="GO:0045893">
    <property type="term" value="P:positive regulation of DNA-templated transcription"/>
    <property type="evidence" value="ECO:0007669"/>
    <property type="project" value="TreeGrafter"/>
</dbReference>
<evidence type="ECO:0000259" key="11">
    <source>
        <dbReference type="Pfam" id="PF20719"/>
    </source>
</evidence>
<keyword evidence="13" id="KW-1185">Reference proteome</keyword>
<feature type="domain" description="Mediator complex subunit Med16 N-terminal" evidence="10">
    <location>
        <begin position="143"/>
        <end position="478"/>
    </location>
</feature>
<comment type="function">
    <text evidence="9">Component of the Mediator complex, a coactivator involved in the regulated transcription of nearly all RNA polymerase II-dependent genes. Mediator functions as a bridge to convey information from gene-specific regulatory proteins to the basal RNA polymerase II transcription machinery. Mediator is recruited to promoters by direct interactions with regulatory proteins and serves as a scaffold for the assembly of a functional preinitiation complex with RNA polymerase II and the general transcription factors.</text>
</comment>
<evidence type="ECO:0000256" key="4">
    <source>
        <dbReference type="ARBA" id="ARBA00023015"/>
    </source>
</evidence>
<dbReference type="GO" id="GO:0016592">
    <property type="term" value="C:mediator complex"/>
    <property type="evidence" value="ECO:0007669"/>
    <property type="project" value="InterPro"/>
</dbReference>
<dbReference type="AlphaFoldDB" id="A0A6A6HL06"/>
<evidence type="ECO:0000259" key="10">
    <source>
        <dbReference type="Pfam" id="PF11635"/>
    </source>
</evidence>
<evidence type="ECO:0000256" key="8">
    <source>
        <dbReference type="ARBA" id="ARBA00032015"/>
    </source>
</evidence>
<dbReference type="InterPro" id="IPR021665">
    <property type="entry name" value="Mediator_Med16_N"/>
</dbReference>
<comment type="subcellular location">
    <subcellularLocation>
        <location evidence="1 9">Nucleus</location>
    </subcellularLocation>
</comment>